<dbReference type="InterPro" id="IPR011109">
    <property type="entry name" value="DNA_bind_recombinase_dom"/>
</dbReference>
<feature type="domain" description="Recombinase" evidence="2">
    <location>
        <begin position="45"/>
        <end position="173"/>
    </location>
</feature>
<dbReference type="InterPro" id="IPR006119">
    <property type="entry name" value="Resolv_N"/>
</dbReference>
<dbReference type="PANTHER" id="PTHR30461">
    <property type="entry name" value="DNA-INVERTASE FROM LAMBDOID PROPHAGE"/>
    <property type="match status" value="1"/>
</dbReference>
<dbReference type="GO" id="GO:0003677">
    <property type="term" value="F:DNA binding"/>
    <property type="evidence" value="ECO:0007669"/>
    <property type="project" value="InterPro"/>
</dbReference>
<dbReference type="Gene3D" id="3.90.1750.20">
    <property type="entry name" value="Putative Large Serine Recombinase, Chain B, Domain 2"/>
    <property type="match status" value="1"/>
</dbReference>
<dbReference type="GO" id="GO:0000150">
    <property type="term" value="F:DNA strand exchange activity"/>
    <property type="evidence" value="ECO:0007669"/>
    <property type="project" value="InterPro"/>
</dbReference>
<organism evidence="3">
    <name type="scientific">marine sediment metagenome</name>
    <dbReference type="NCBI Taxonomy" id="412755"/>
    <lineage>
        <taxon>unclassified sequences</taxon>
        <taxon>metagenomes</taxon>
        <taxon>ecological metagenomes</taxon>
    </lineage>
</organism>
<evidence type="ECO:0000259" key="2">
    <source>
        <dbReference type="PROSITE" id="PS51737"/>
    </source>
</evidence>
<evidence type="ECO:0000313" key="3">
    <source>
        <dbReference type="EMBL" id="GAI58476.1"/>
    </source>
</evidence>
<dbReference type="PANTHER" id="PTHR30461:SF23">
    <property type="entry name" value="DNA RECOMBINASE-RELATED"/>
    <property type="match status" value="1"/>
</dbReference>
<sequence>MGKLITYIKGYAAKLEAEKIRERTMRGIRERVKAGRLPGGRKARLFGYSYMPGKEVGEGIRYVNTEETRWVQEIYRWFVNDNLTLNGIVYRLRSLGVPSPSGHDNWCKAAIHKILTRVAYTGKTYAFTQLRKGKQVLPRPREEWVEIPNATPPIISEELFNQAQLRLRRNKELSSRNSKAQFLLSGYVFCQYCGRQSIL</sequence>
<evidence type="ECO:0008006" key="4">
    <source>
        <dbReference type="Google" id="ProtNLM"/>
    </source>
</evidence>
<name>X1QUL0_9ZZZZ</name>
<protein>
    <recommendedName>
        <fullName evidence="4">Recombinase domain-containing protein</fullName>
    </recommendedName>
</protein>
<accession>X1QUL0</accession>
<dbReference type="InterPro" id="IPR050639">
    <property type="entry name" value="SSR_resolvase"/>
</dbReference>
<comment type="caution">
    <text evidence="3">The sequence shown here is derived from an EMBL/GenBank/DDBJ whole genome shotgun (WGS) entry which is preliminary data.</text>
</comment>
<reference evidence="3" key="1">
    <citation type="journal article" date="2014" name="Front. Microbiol.">
        <title>High frequency of phylogenetically diverse reductive dehalogenase-homologous genes in deep subseafloor sedimentary metagenomes.</title>
        <authorList>
            <person name="Kawai M."/>
            <person name="Futagami T."/>
            <person name="Toyoda A."/>
            <person name="Takaki Y."/>
            <person name="Nishi S."/>
            <person name="Hori S."/>
            <person name="Arai W."/>
            <person name="Tsubouchi T."/>
            <person name="Morono Y."/>
            <person name="Uchiyama I."/>
            <person name="Ito T."/>
            <person name="Fujiyama A."/>
            <person name="Inagaki F."/>
            <person name="Takami H."/>
        </authorList>
    </citation>
    <scope>NUCLEOTIDE SEQUENCE</scope>
    <source>
        <strain evidence="3">Expedition CK06-06</strain>
    </source>
</reference>
<dbReference type="Pfam" id="PF07508">
    <property type="entry name" value="Recombinase"/>
    <property type="match status" value="1"/>
</dbReference>
<proteinExistence type="predicted"/>
<dbReference type="PROSITE" id="PS51737">
    <property type="entry name" value="RECOMBINASE_DNA_BIND"/>
    <property type="match status" value="1"/>
</dbReference>
<gene>
    <name evidence="3" type="ORF">S06H3_55627</name>
</gene>
<feature type="domain" description="Resolvase/invertase-type recombinase catalytic" evidence="1">
    <location>
        <begin position="1"/>
        <end position="35"/>
    </location>
</feature>
<dbReference type="AlphaFoldDB" id="X1QUL0"/>
<dbReference type="PROSITE" id="PS51736">
    <property type="entry name" value="RECOMBINASES_3"/>
    <property type="match status" value="1"/>
</dbReference>
<evidence type="ECO:0000259" key="1">
    <source>
        <dbReference type="PROSITE" id="PS51736"/>
    </source>
</evidence>
<dbReference type="EMBL" id="BARV01035679">
    <property type="protein sequence ID" value="GAI58476.1"/>
    <property type="molecule type" value="Genomic_DNA"/>
</dbReference>
<dbReference type="InterPro" id="IPR038109">
    <property type="entry name" value="DNA_bind_recomb_sf"/>
</dbReference>